<sequence>MLERLKGLKYGKKILDSEGNDGLITIFKRRFETHTGHEFKGAVDYGESKLKHHKYFGPHFKQVLIQADFVHNVEYQIQTLLENITGVSKFKDELKSVKDDINLYNVNEDEDKDKDMLLSIWRRLSYIEEMIGPVNDYHIADKLKKKIVKFYKYIRDIKTLADSNNEIIAKKKKDLLNNYQISSSTKVNKYHHGIIYDQLSSRIKKLKKSDGMYKMIKDAISDSIELVDDRVPGNNEHKHVEYMQPKFSMDIKSIYQINNQLSLWNSSNETSTNKTLLWHGTNKDNNLPILYDGFKENPKKSGFYFADVPYHSLPYSYKPTSKNGKKKMEVVPDGRRYRSMLLCEVALNNIQMVNRENPLDSTNPILQQDKHSFKNAGHFLPKLKFENCSWESIKSDKEWKHTPCNSIEKQHKDDSNTVCFFAGNIIRNVNANNVQRGNITYTEYMVRNTNQINVRYFIEFKAVLLTKAKKQLEDHSISDGDSDIVFEQL</sequence>
<evidence type="ECO:0000313" key="2">
    <source>
        <dbReference type="WBParaSite" id="RSKR_0000307550.1"/>
    </source>
</evidence>
<proteinExistence type="predicted"/>
<dbReference type="Proteomes" id="UP000095286">
    <property type="component" value="Unplaced"/>
</dbReference>
<name>A0AC35TR47_9BILA</name>
<dbReference type="WBParaSite" id="RSKR_0000307550.1">
    <property type="protein sequence ID" value="RSKR_0000307550.1"/>
    <property type="gene ID" value="RSKR_0000307550"/>
</dbReference>
<reference evidence="2" key="1">
    <citation type="submission" date="2016-11" db="UniProtKB">
        <authorList>
            <consortium name="WormBaseParasite"/>
        </authorList>
    </citation>
    <scope>IDENTIFICATION</scope>
    <source>
        <strain evidence="2">KR3021</strain>
    </source>
</reference>
<evidence type="ECO:0000313" key="1">
    <source>
        <dbReference type="Proteomes" id="UP000095286"/>
    </source>
</evidence>
<accession>A0AC35TR47</accession>
<protein>
    <submittedName>
        <fullName evidence="2">PARP catalytic domain-containing protein</fullName>
    </submittedName>
</protein>
<organism evidence="1 2">
    <name type="scientific">Rhabditophanes sp. KR3021</name>
    <dbReference type="NCBI Taxonomy" id="114890"/>
    <lineage>
        <taxon>Eukaryota</taxon>
        <taxon>Metazoa</taxon>
        <taxon>Ecdysozoa</taxon>
        <taxon>Nematoda</taxon>
        <taxon>Chromadorea</taxon>
        <taxon>Rhabditida</taxon>
        <taxon>Tylenchina</taxon>
        <taxon>Panagrolaimomorpha</taxon>
        <taxon>Strongyloidoidea</taxon>
        <taxon>Alloionematidae</taxon>
        <taxon>Rhabditophanes</taxon>
    </lineage>
</organism>